<evidence type="ECO:0000256" key="1">
    <source>
        <dbReference type="SAM" id="MobiDB-lite"/>
    </source>
</evidence>
<dbReference type="Gene3D" id="2.60.120.1440">
    <property type="match status" value="1"/>
</dbReference>
<gene>
    <name evidence="3" type="ORF">FHS94_002455</name>
</gene>
<keyword evidence="4" id="KW-1185">Reference proteome</keyword>
<dbReference type="GO" id="GO:0016989">
    <property type="term" value="F:sigma factor antagonist activity"/>
    <property type="evidence" value="ECO:0007669"/>
    <property type="project" value="TreeGrafter"/>
</dbReference>
<comment type="caution">
    <text evidence="3">The sequence shown here is derived from an EMBL/GenBank/DDBJ whole genome shotgun (WGS) entry which is preliminary data.</text>
</comment>
<keyword evidence="3" id="KW-0812">Transmembrane</keyword>
<dbReference type="RefSeq" id="WP_221234738.1">
    <property type="nucleotide sequence ID" value="NZ_JACIJK010000007.1"/>
</dbReference>
<dbReference type="AlphaFoldDB" id="A0A7W9BE64"/>
<accession>A0A7W9BE64</accession>
<dbReference type="InterPro" id="IPR006860">
    <property type="entry name" value="FecR"/>
</dbReference>
<dbReference type="PANTHER" id="PTHR30273">
    <property type="entry name" value="PERIPLASMIC SIGNAL SENSOR AND SIGMA FACTOR ACTIVATOR FECR-RELATED"/>
    <property type="match status" value="1"/>
</dbReference>
<evidence type="ECO:0000313" key="4">
    <source>
        <dbReference type="Proteomes" id="UP000546200"/>
    </source>
</evidence>
<evidence type="ECO:0000259" key="2">
    <source>
        <dbReference type="Pfam" id="PF04773"/>
    </source>
</evidence>
<dbReference type="Pfam" id="PF04773">
    <property type="entry name" value="FecR"/>
    <property type="match status" value="1"/>
</dbReference>
<proteinExistence type="predicted"/>
<dbReference type="EMBL" id="JACIJK010000007">
    <property type="protein sequence ID" value="MBB5715600.1"/>
    <property type="molecule type" value="Genomic_DNA"/>
</dbReference>
<sequence>MSPAENSIDDAAVAWLIRQRAPDFDAWEAFAAWLEADGAHADAYHRAAAADRDLDELLASPAAASQPTAPTPLSAARRSRPWPRWVGGGAIAAALALAVGLELRGPTPQPYAVATAAGERRTVDLGQGTRIALNGATRLTLNREEPRRVRLESGQALFVVAHDASHPFEVTVGNARVVDVGTTFEITRIADGLDVAVAEGEVVVDPTGAATRLTAGQAMHRDPSGQAVRRATEIGAVGEWQRNRLSYDGAPLSAVAADLSRNLGVEVVADPVVAGRPFRGVLILDGGQDAVASRLPALLGVSLRRTNNRWRLVGRP</sequence>
<evidence type="ECO:0000313" key="3">
    <source>
        <dbReference type="EMBL" id="MBB5715600.1"/>
    </source>
</evidence>
<dbReference type="PIRSF" id="PIRSF018266">
    <property type="entry name" value="FecR"/>
    <property type="match status" value="1"/>
</dbReference>
<dbReference type="Proteomes" id="UP000546200">
    <property type="component" value="Unassembled WGS sequence"/>
</dbReference>
<dbReference type="PANTHER" id="PTHR30273:SF2">
    <property type="entry name" value="PROTEIN FECR"/>
    <property type="match status" value="1"/>
</dbReference>
<feature type="region of interest" description="Disordered" evidence="1">
    <location>
        <begin position="61"/>
        <end position="80"/>
    </location>
</feature>
<keyword evidence="3" id="KW-0472">Membrane</keyword>
<protein>
    <submittedName>
        <fullName evidence="3">Transmembrane sensor</fullName>
    </submittedName>
</protein>
<feature type="compositionally biased region" description="Low complexity" evidence="1">
    <location>
        <begin position="61"/>
        <end position="76"/>
    </location>
</feature>
<feature type="domain" description="FecR protein" evidence="2">
    <location>
        <begin position="113"/>
        <end position="202"/>
    </location>
</feature>
<name>A0A7W9BE64_9SPHN</name>
<dbReference type="InterPro" id="IPR012373">
    <property type="entry name" value="Ferrdict_sens_TM"/>
</dbReference>
<organism evidence="3 4">
    <name type="scientific">Sphingomonas aerophila</name>
    <dbReference type="NCBI Taxonomy" id="1344948"/>
    <lineage>
        <taxon>Bacteria</taxon>
        <taxon>Pseudomonadati</taxon>
        <taxon>Pseudomonadota</taxon>
        <taxon>Alphaproteobacteria</taxon>
        <taxon>Sphingomonadales</taxon>
        <taxon>Sphingomonadaceae</taxon>
        <taxon>Sphingomonas</taxon>
    </lineage>
</organism>
<reference evidence="3 4" key="1">
    <citation type="submission" date="2020-08" db="EMBL/GenBank/DDBJ databases">
        <title>Genomic Encyclopedia of Type Strains, Phase IV (KMG-IV): sequencing the most valuable type-strain genomes for metagenomic binning, comparative biology and taxonomic classification.</title>
        <authorList>
            <person name="Goeker M."/>
        </authorList>
    </citation>
    <scope>NUCLEOTIDE SEQUENCE [LARGE SCALE GENOMIC DNA]</scope>
    <source>
        <strain evidence="3 4">DSM 100044</strain>
    </source>
</reference>